<organism evidence="2 3">
    <name type="scientific">Dactylosporangium maewongense</name>
    <dbReference type="NCBI Taxonomy" id="634393"/>
    <lineage>
        <taxon>Bacteria</taxon>
        <taxon>Bacillati</taxon>
        <taxon>Actinomycetota</taxon>
        <taxon>Actinomycetes</taxon>
        <taxon>Micromonosporales</taxon>
        <taxon>Micromonosporaceae</taxon>
        <taxon>Dactylosporangium</taxon>
    </lineage>
</organism>
<keyword evidence="3" id="KW-1185">Reference proteome</keyword>
<dbReference type="Pfam" id="PF17775">
    <property type="entry name" value="YchJ_M-like"/>
    <property type="match status" value="1"/>
</dbReference>
<evidence type="ECO:0000313" key="3">
    <source>
        <dbReference type="Proteomes" id="UP001501470"/>
    </source>
</evidence>
<dbReference type="InterPro" id="IPR032710">
    <property type="entry name" value="NTF2-like_dom_sf"/>
</dbReference>
<proteinExistence type="predicted"/>
<gene>
    <name evidence="2" type="ORF">GCM10009827_105510</name>
</gene>
<comment type="caution">
    <text evidence="2">The sequence shown here is derived from an EMBL/GenBank/DDBJ whole genome shotgun (WGS) entry which is preliminary data.</text>
</comment>
<dbReference type="SUPFAM" id="SSF54427">
    <property type="entry name" value="NTF2-like"/>
    <property type="match status" value="1"/>
</dbReference>
<dbReference type="Proteomes" id="UP001501470">
    <property type="component" value="Unassembled WGS sequence"/>
</dbReference>
<accession>A0ABN2D0F7</accession>
<name>A0ABN2D0F7_9ACTN</name>
<reference evidence="2 3" key="1">
    <citation type="journal article" date="2019" name="Int. J. Syst. Evol. Microbiol.">
        <title>The Global Catalogue of Microorganisms (GCM) 10K type strain sequencing project: providing services to taxonomists for standard genome sequencing and annotation.</title>
        <authorList>
            <consortium name="The Broad Institute Genomics Platform"/>
            <consortium name="The Broad Institute Genome Sequencing Center for Infectious Disease"/>
            <person name="Wu L."/>
            <person name="Ma J."/>
        </authorList>
    </citation>
    <scope>NUCLEOTIDE SEQUENCE [LARGE SCALE GENOMIC DNA]</scope>
    <source>
        <strain evidence="2 3">JCM 15933</strain>
    </source>
</reference>
<evidence type="ECO:0000313" key="2">
    <source>
        <dbReference type="EMBL" id="GAA1566723.1"/>
    </source>
</evidence>
<dbReference type="InterPro" id="IPR048469">
    <property type="entry name" value="YchJ-like_M"/>
</dbReference>
<protein>
    <submittedName>
        <fullName evidence="2">YchJ family metal-binding protein</fullName>
    </submittedName>
</protein>
<dbReference type="EMBL" id="BAAAQD010000037">
    <property type="protein sequence ID" value="GAA1566723.1"/>
    <property type="molecule type" value="Genomic_DNA"/>
</dbReference>
<dbReference type="RefSeq" id="WP_344513285.1">
    <property type="nucleotide sequence ID" value="NZ_BAAAQD010000037.1"/>
</dbReference>
<feature type="domain" description="YchJ-like middle NTF2-like" evidence="1">
    <location>
        <begin position="28"/>
        <end position="122"/>
    </location>
</feature>
<sequence length="124" mass="14035">MSLCPCGLGEPYDDCCGRFHRGTDAPPSAELLMRARYSAYVVGDRDFLLRTWHEKTRPRLLTVEDGQHWKGLYILNRTGGGLFDTEGTVEFKARYEADGKPGVMHDTSRFVKTADGTWVYVDEV</sequence>
<evidence type="ECO:0000259" key="1">
    <source>
        <dbReference type="Pfam" id="PF17775"/>
    </source>
</evidence>
<dbReference type="Gene3D" id="3.10.450.50">
    <property type="match status" value="1"/>
</dbReference>